<dbReference type="GO" id="GO:0005886">
    <property type="term" value="C:plasma membrane"/>
    <property type="evidence" value="ECO:0007669"/>
    <property type="project" value="UniProtKB-SubCell"/>
</dbReference>
<keyword evidence="2" id="KW-1003">Cell membrane</keyword>
<dbReference type="Gene3D" id="3.30.450.20">
    <property type="entry name" value="PAS domain"/>
    <property type="match status" value="1"/>
</dbReference>
<keyword evidence="7 9" id="KW-0807">Transducer</keyword>
<feature type="transmembrane region" description="Helical" evidence="10">
    <location>
        <begin position="291"/>
        <end position="315"/>
    </location>
</feature>
<evidence type="ECO:0000256" key="5">
    <source>
        <dbReference type="ARBA" id="ARBA00022989"/>
    </source>
</evidence>
<feature type="domain" description="HAMP" evidence="12">
    <location>
        <begin position="312"/>
        <end position="370"/>
    </location>
</feature>
<evidence type="ECO:0000256" key="2">
    <source>
        <dbReference type="ARBA" id="ARBA00022475"/>
    </source>
</evidence>
<evidence type="ECO:0000256" key="9">
    <source>
        <dbReference type="PROSITE-ProRule" id="PRU00284"/>
    </source>
</evidence>
<evidence type="ECO:0000256" key="8">
    <source>
        <dbReference type="ARBA" id="ARBA00029447"/>
    </source>
</evidence>
<dbReference type="SMART" id="SM00283">
    <property type="entry name" value="MA"/>
    <property type="match status" value="1"/>
</dbReference>
<dbReference type="InterPro" id="IPR033479">
    <property type="entry name" value="dCache_1"/>
</dbReference>
<dbReference type="Gene3D" id="6.10.340.10">
    <property type="match status" value="1"/>
</dbReference>
<evidence type="ECO:0000256" key="10">
    <source>
        <dbReference type="SAM" id="Phobius"/>
    </source>
</evidence>
<keyword evidence="3" id="KW-0145">Chemotaxis</keyword>
<keyword evidence="4 10" id="KW-0812">Transmembrane</keyword>
<dbReference type="PROSITE" id="PS50111">
    <property type="entry name" value="CHEMOTAXIS_TRANSDUC_2"/>
    <property type="match status" value="1"/>
</dbReference>
<evidence type="ECO:0000256" key="3">
    <source>
        <dbReference type="ARBA" id="ARBA00022500"/>
    </source>
</evidence>
<name>A0AA45WTP3_9CLOT</name>
<evidence type="ECO:0000259" key="12">
    <source>
        <dbReference type="PROSITE" id="PS50885"/>
    </source>
</evidence>
<dbReference type="EMBL" id="FXUF01000002">
    <property type="protein sequence ID" value="SMP44160.1"/>
    <property type="molecule type" value="Genomic_DNA"/>
</dbReference>
<dbReference type="Pfam" id="PF00015">
    <property type="entry name" value="MCPsignal"/>
    <property type="match status" value="1"/>
</dbReference>
<dbReference type="AlphaFoldDB" id="A0AA45WTP3"/>
<dbReference type="PANTHER" id="PTHR32089:SF112">
    <property type="entry name" value="LYSOZYME-LIKE PROTEIN-RELATED"/>
    <property type="match status" value="1"/>
</dbReference>
<dbReference type="GO" id="GO:0007165">
    <property type="term" value="P:signal transduction"/>
    <property type="evidence" value="ECO:0007669"/>
    <property type="project" value="UniProtKB-KW"/>
</dbReference>
<dbReference type="GO" id="GO:0006935">
    <property type="term" value="P:chemotaxis"/>
    <property type="evidence" value="ECO:0007669"/>
    <property type="project" value="UniProtKB-KW"/>
</dbReference>
<organism evidence="13 14">
    <name type="scientific">Anoxynatronum buryatiense</name>
    <dbReference type="NCBI Taxonomy" id="489973"/>
    <lineage>
        <taxon>Bacteria</taxon>
        <taxon>Bacillati</taxon>
        <taxon>Bacillota</taxon>
        <taxon>Clostridia</taxon>
        <taxon>Eubacteriales</taxon>
        <taxon>Clostridiaceae</taxon>
        <taxon>Anoxynatronum</taxon>
    </lineage>
</organism>
<dbReference type="Gene3D" id="1.10.287.950">
    <property type="entry name" value="Methyl-accepting chemotaxis protein"/>
    <property type="match status" value="1"/>
</dbReference>
<dbReference type="PROSITE" id="PS50885">
    <property type="entry name" value="HAMP"/>
    <property type="match status" value="1"/>
</dbReference>
<keyword evidence="6 10" id="KW-0472">Membrane</keyword>
<comment type="caution">
    <text evidence="13">The sequence shown here is derived from an EMBL/GenBank/DDBJ whole genome shotgun (WGS) entry which is preliminary data.</text>
</comment>
<keyword evidence="14" id="KW-1185">Reference proteome</keyword>
<dbReference type="Proteomes" id="UP001158066">
    <property type="component" value="Unassembled WGS sequence"/>
</dbReference>
<dbReference type="Pfam" id="PF02743">
    <property type="entry name" value="dCache_1"/>
    <property type="match status" value="1"/>
</dbReference>
<dbReference type="PRINTS" id="PR00260">
    <property type="entry name" value="CHEMTRNSDUCR"/>
</dbReference>
<dbReference type="GO" id="GO:0004888">
    <property type="term" value="F:transmembrane signaling receptor activity"/>
    <property type="evidence" value="ECO:0007669"/>
    <property type="project" value="InterPro"/>
</dbReference>
<reference evidence="13" key="1">
    <citation type="submission" date="2017-05" db="EMBL/GenBank/DDBJ databases">
        <authorList>
            <person name="Varghese N."/>
            <person name="Submissions S."/>
        </authorList>
    </citation>
    <scope>NUCLEOTIDE SEQUENCE</scope>
    <source>
        <strain evidence="13">Su22</strain>
    </source>
</reference>
<dbReference type="RefSeq" id="WP_283408051.1">
    <property type="nucleotide sequence ID" value="NZ_FXUF01000002.1"/>
</dbReference>
<dbReference type="InterPro" id="IPR003660">
    <property type="entry name" value="HAMP_dom"/>
</dbReference>
<comment type="subcellular location">
    <subcellularLocation>
        <location evidence="1">Cell membrane</location>
        <topology evidence="1">Multi-pass membrane protein</topology>
    </subcellularLocation>
</comment>
<sequence>MKSIKAKMVLVIMMVVVVLAGALSFISITTATNAVVEEANRGLLLLASEGADVATARINSQFVYLEGLTKLERISNPEGDLGVKMSLLQQEAANSNFIRIGVTDLSGNLYLSDSYGIGGSIVDVSEREYYHRSLDGQRAIMTPTVSVNPDDQGNLVMVYSVPLRYGGRIVGALVAVGDGNFLSDLVQDMGYGQNGYAYIINQTGTVVGHPRQELVIDQYNPIEAAQQDPALAPLAGLVTQILEEQTGTGSYFFNNLNVHAGYHPITETDWFLAVVAEESELMAGVAAMRTLLAAVALGMIVIGVILAVVVGGSFARPIIEIQKIVDRMAAYDFSIDENHQLNRYERQQDEIGNMLRAMKIMQKNLVTLVQDINDKSNQVAAASQELTSTSLEAATAASEVAKTIEEIAQGASDQAKETEMGAESVHQMGQSIEDEQELMKEMNQAAEMVDQLKDEGIETMTDLVEKTGMSRETIQNVHRVISETSESAGKIDAASSMIRSIAEQTNLLALNAAIEAARAGDAGRGFAVVADEIRKLAEQSNRFTDEIAAVIAELGEKVGAAVEAVETVSRTMQEQTIGVENTNTRFVGISDAVESMKISLKKLNDSGTEMAKRKDSIVSTIESLSAISEENAAGSEEASASVEEQTAAMDEIAGTSEDLAKLAQEMQEAVARFKF</sequence>
<dbReference type="CDD" id="cd12912">
    <property type="entry name" value="PDC2_MCP_like"/>
    <property type="match status" value="1"/>
</dbReference>
<feature type="domain" description="Methyl-accepting transducer" evidence="11">
    <location>
        <begin position="389"/>
        <end position="646"/>
    </location>
</feature>
<evidence type="ECO:0000259" key="11">
    <source>
        <dbReference type="PROSITE" id="PS50111"/>
    </source>
</evidence>
<keyword evidence="5 10" id="KW-1133">Transmembrane helix</keyword>
<evidence type="ECO:0000256" key="7">
    <source>
        <dbReference type="ARBA" id="ARBA00023224"/>
    </source>
</evidence>
<dbReference type="PANTHER" id="PTHR32089">
    <property type="entry name" value="METHYL-ACCEPTING CHEMOTAXIS PROTEIN MCPB"/>
    <property type="match status" value="1"/>
</dbReference>
<evidence type="ECO:0000256" key="4">
    <source>
        <dbReference type="ARBA" id="ARBA00022692"/>
    </source>
</evidence>
<evidence type="ECO:0000256" key="1">
    <source>
        <dbReference type="ARBA" id="ARBA00004651"/>
    </source>
</evidence>
<gene>
    <name evidence="13" type="ORF">SAMN06296020_102139</name>
</gene>
<proteinExistence type="inferred from homology"/>
<dbReference type="SUPFAM" id="SSF58104">
    <property type="entry name" value="Methyl-accepting chemotaxis protein (MCP) signaling domain"/>
    <property type="match status" value="1"/>
</dbReference>
<comment type="similarity">
    <text evidence="8">Belongs to the methyl-accepting chemotaxis (MCP) protein family.</text>
</comment>
<dbReference type="InterPro" id="IPR004090">
    <property type="entry name" value="Chemotax_Me-accpt_rcpt"/>
</dbReference>
<evidence type="ECO:0000313" key="13">
    <source>
        <dbReference type="EMBL" id="SMP44160.1"/>
    </source>
</evidence>
<evidence type="ECO:0000256" key="6">
    <source>
        <dbReference type="ARBA" id="ARBA00023136"/>
    </source>
</evidence>
<dbReference type="InterPro" id="IPR004089">
    <property type="entry name" value="MCPsignal_dom"/>
</dbReference>
<protein>
    <submittedName>
        <fullName evidence="13">Methyl-accepting chemotaxis sensory transducer with Cache sensor</fullName>
    </submittedName>
</protein>
<evidence type="ECO:0000313" key="14">
    <source>
        <dbReference type="Proteomes" id="UP001158066"/>
    </source>
</evidence>
<accession>A0AA45WTP3</accession>